<comment type="caution">
    <text evidence="1">The sequence shown here is derived from an EMBL/GenBank/DDBJ whole genome shotgun (WGS) entry which is preliminary data.</text>
</comment>
<dbReference type="AlphaFoldDB" id="A0A7W9GE95"/>
<evidence type="ECO:0000313" key="1">
    <source>
        <dbReference type="EMBL" id="MBB5782122.1"/>
    </source>
</evidence>
<gene>
    <name evidence="1" type="ORF">HD596_008878</name>
</gene>
<protein>
    <submittedName>
        <fullName evidence="1">Uncharacterized protein</fullName>
    </submittedName>
</protein>
<name>A0A7W9GE95_9ACTN</name>
<evidence type="ECO:0000313" key="2">
    <source>
        <dbReference type="Proteomes" id="UP000579153"/>
    </source>
</evidence>
<sequence>MSVIVITVLTDDGHPAALRAVAQHAATAEVDVLVITLVFQSTEMHRHLDRAAGALQGSFPSRAPQA</sequence>
<dbReference type="EMBL" id="JACHMB010000001">
    <property type="protein sequence ID" value="MBB5782122.1"/>
    <property type="molecule type" value="Genomic_DNA"/>
</dbReference>
<organism evidence="1 2">
    <name type="scientific">Nonomuraea jabiensis</name>
    <dbReference type="NCBI Taxonomy" id="882448"/>
    <lineage>
        <taxon>Bacteria</taxon>
        <taxon>Bacillati</taxon>
        <taxon>Actinomycetota</taxon>
        <taxon>Actinomycetes</taxon>
        <taxon>Streptosporangiales</taxon>
        <taxon>Streptosporangiaceae</taxon>
        <taxon>Nonomuraea</taxon>
    </lineage>
</organism>
<dbReference type="Proteomes" id="UP000579153">
    <property type="component" value="Unassembled WGS sequence"/>
</dbReference>
<reference evidence="1 2" key="1">
    <citation type="submission" date="2020-08" db="EMBL/GenBank/DDBJ databases">
        <title>Sequencing the genomes of 1000 actinobacteria strains.</title>
        <authorList>
            <person name="Klenk H.-P."/>
        </authorList>
    </citation>
    <scope>NUCLEOTIDE SEQUENCE [LARGE SCALE GENOMIC DNA]</scope>
    <source>
        <strain evidence="1 2">DSM 45507</strain>
    </source>
</reference>
<dbReference type="RefSeq" id="WP_185075286.1">
    <property type="nucleotide sequence ID" value="NZ_JACHMB010000001.1"/>
</dbReference>
<accession>A0A7W9GE95</accession>
<proteinExistence type="predicted"/>
<keyword evidence="2" id="KW-1185">Reference proteome</keyword>